<accession>A0A0B7KT59</accession>
<dbReference type="Gene3D" id="3.40.50.720">
    <property type="entry name" value="NAD(P)-binding Rossmann-like Domain"/>
    <property type="match status" value="1"/>
</dbReference>
<feature type="domain" description="NAD-dependent epimerase/dehydratase" evidence="3">
    <location>
        <begin position="6"/>
        <end position="247"/>
    </location>
</feature>
<proteinExistence type="inferred from homology"/>
<dbReference type="GO" id="GO:0016616">
    <property type="term" value="F:oxidoreductase activity, acting on the CH-OH group of donors, NAD or NADP as acceptor"/>
    <property type="evidence" value="ECO:0007669"/>
    <property type="project" value="TreeGrafter"/>
</dbReference>
<organism evidence="4">
    <name type="scientific">Bionectria ochroleuca</name>
    <name type="common">Gliocladium roseum</name>
    <dbReference type="NCBI Taxonomy" id="29856"/>
    <lineage>
        <taxon>Eukaryota</taxon>
        <taxon>Fungi</taxon>
        <taxon>Dikarya</taxon>
        <taxon>Ascomycota</taxon>
        <taxon>Pezizomycotina</taxon>
        <taxon>Sordariomycetes</taxon>
        <taxon>Hypocreomycetidae</taxon>
        <taxon>Hypocreales</taxon>
        <taxon>Bionectriaceae</taxon>
        <taxon>Clonostachys</taxon>
    </lineage>
</organism>
<dbReference type="PANTHER" id="PTHR10366">
    <property type="entry name" value="NAD DEPENDENT EPIMERASE/DEHYDRATASE"/>
    <property type="match status" value="1"/>
</dbReference>
<reference evidence="4" key="1">
    <citation type="submission" date="2015-01" db="EMBL/GenBank/DDBJ databases">
        <authorList>
            <person name="Durling Mikael"/>
        </authorList>
    </citation>
    <scope>NUCLEOTIDE SEQUENCE</scope>
</reference>
<evidence type="ECO:0000313" key="4">
    <source>
        <dbReference type="EMBL" id="CEO58195.1"/>
    </source>
</evidence>
<dbReference type="FunFam" id="3.40.50.720:FF:000085">
    <property type="entry name" value="Dihydroflavonol reductase"/>
    <property type="match status" value="1"/>
</dbReference>
<dbReference type="InterPro" id="IPR001509">
    <property type="entry name" value="Epimerase_deHydtase"/>
</dbReference>
<dbReference type="AlphaFoldDB" id="A0A0B7KT59"/>
<evidence type="ECO:0000256" key="1">
    <source>
        <dbReference type="ARBA" id="ARBA00023002"/>
    </source>
</evidence>
<evidence type="ECO:0000256" key="2">
    <source>
        <dbReference type="ARBA" id="ARBA00023445"/>
    </source>
</evidence>
<comment type="similarity">
    <text evidence="2">Belongs to the NAD(P)-dependent epimerase/dehydratase family. Dihydroflavonol-4-reductase subfamily.</text>
</comment>
<dbReference type="Pfam" id="PF01370">
    <property type="entry name" value="Epimerase"/>
    <property type="match status" value="1"/>
</dbReference>
<name>A0A0B7KT59_BIOOC</name>
<gene>
    <name evidence="4" type="ORF">BN869_000014253_1</name>
</gene>
<keyword evidence="1" id="KW-0560">Oxidoreductase</keyword>
<dbReference type="PANTHER" id="PTHR10366:SF812">
    <property type="entry name" value="VPS9 DOMAIN-CONTAINING PROTEIN"/>
    <property type="match status" value="1"/>
</dbReference>
<sequence>MNAKIALVTGASGYVGLHIVSQLLHLGWTVHASVKYLGNKEKLCALKDLDAQHPGKLKLFQAHLLQRDSFLPAMKGCSAVFHVASPFLVPEKVRDPEEELIRPAVEGTQNILESVDRTESVQRVILTSSTGAMYGDNIDVAQMEHQTLLESHFNETSTINHNAYQYSKVLAEKEAWRIARAQSRWDMVVICPGFVVGPTLTAVSESGSLYTINQLLGGLMLLGVPNLAFALVDVREVATAHIKAAEIQSARGRYIISESHMTSMVEISKIFKSIHASPYRLPTWNIPSWILELLGPLMGLSRYWIRSNIGIIFRLDNSRSIEELGIQYRPASESLTDHYNSWAIHSSSA</sequence>
<dbReference type="EMBL" id="CDPU01000537">
    <property type="protein sequence ID" value="CEO58195.1"/>
    <property type="molecule type" value="Genomic_DNA"/>
</dbReference>
<dbReference type="InterPro" id="IPR036291">
    <property type="entry name" value="NAD(P)-bd_dom_sf"/>
</dbReference>
<dbReference type="InterPro" id="IPR050425">
    <property type="entry name" value="NAD(P)_dehydrat-like"/>
</dbReference>
<dbReference type="SUPFAM" id="SSF51735">
    <property type="entry name" value="NAD(P)-binding Rossmann-fold domains"/>
    <property type="match status" value="1"/>
</dbReference>
<protein>
    <recommendedName>
        <fullName evidence="3">NAD-dependent epimerase/dehydratase domain-containing protein</fullName>
    </recommendedName>
</protein>
<evidence type="ECO:0000259" key="3">
    <source>
        <dbReference type="Pfam" id="PF01370"/>
    </source>
</evidence>